<dbReference type="SMART" id="SM00382">
    <property type="entry name" value="AAA"/>
    <property type="match status" value="2"/>
</dbReference>
<evidence type="ECO:0000256" key="7">
    <source>
        <dbReference type="ARBA" id="ARBA00022967"/>
    </source>
</evidence>
<dbReference type="CDD" id="cd03225">
    <property type="entry name" value="ABC_cobalt_CbiO_domain1"/>
    <property type="match status" value="2"/>
</dbReference>
<keyword evidence="3" id="KW-0813">Transport</keyword>
<keyword evidence="8" id="KW-0472">Membrane</keyword>
<sequence>MQAFDELLTVEQLSFSYEEDEKPVFQDISFELQKGECVLLLGPSGCGKSSLALCLNGLYPEACDGIQSGHVFLFQKPVTDAETSETITQHAGVVFQDPDQQFCMLTVEDEIAFGLENLQIPKEEMTEKINAVLEKLRITHLKEKMISTLSGGQKQKVALACILAMEPELIILDEPTSLLDPFSAREFVHLMKDLQREKGFSLLVIEHQLDEWAPWIERTIVLDKSGKKALDGLTKNLFQHEAETLKKLGIAIPKVCHLQEKLSMPFTLSKEMLFKEPIPAGHVKKKKAPSGESVLEVSSLSFARGQQAIFKDISFSLREGSLTALVGPNGTGKSTLLSVLASLMKPQSGKILLYDQPLQKYKEKELRKRMGFVFQNPEHQFVTDTVYDELLFGQKANAETEKKAQHLLQRFGLAHLADHHPFAISQGQKRRLSVATMLMHDVKVLLLDEPTFGQDARTAAECMEMIQRIKAEGTAVLMITHDMELVSSYADSVLVLHDTGLAFDGSPAQLFSQETGLVQKAKLTLPLLYEWMAFQEEVRDEATVTSH</sequence>
<reference evidence="10" key="1">
    <citation type="submission" date="2020-04" db="EMBL/GenBank/DDBJ databases">
        <title>Phage recombination drives evolution of spore-forming Bacilli.</title>
        <authorList>
            <person name="Dragos A."/>
            <person name="Kovacs A.T."/>
        </authorList>
    </citation>
    <scope>NUCLEOTIDE SEQUENCE</scope>
    <source>
        <strain evidence="10">168</strain>
    </source>
</reference>
<dbReference type="InterPro" id="IPR017871">
    <property type="entry name" value="ABC_transporter-like_CS"/>
</dbReference>
<protein>
    <submittedName>
        <fullName evidence="10">Energy-coupling factor ABC transporter ATP-binding protein</fullName>
    </submittedName>
</protein>
<dbReference type="SMR" id="A0A6M4JJ73"/>
<dbReference type="AlphaFoldDB" id="A0A6M4JJ73"/>
<evidence type="ECO:0000313" key="10">
    <source>
        <dbReference type="EMBL" id="QJP87831.1"/>
    </source>
</evidence>
<dbReference type="GO" id="GO:0015087">
    <property type="term" value="F:cobalt ion transmembrane transporter activity"/>
    <property type="evidence" value="ECO:0007669"/>
    <property type="project" value="UniProtKB-ARBA"/>
</dbReference>
<feature type="domain" description="ABC transporter" evidence="9">
    <location>
        <begin position="8"/>
        <end position="250"/>
    </location>
</feature>
<dbReference type="Pfam" id="PF00005">
    <property type="entry name" value="ABC_tran"/>
    <property type="match status" value="2"/>
</dbReference>
<evidence type="ECO:0000256" key="8">
    <source>
        <dbReference type="ARBA" id="ARBA00023136"/>
    </source>
</evidence>
<evidence type="ECO:0000256" key="6">
    <source>
        <dbReference type="ARBA" id="ARBA00022840"/>
    </source>
</evidence>
<comment type="similarity">
    <text evidence="2">Belongs to the ABC transporter superfamily.</text>
</comment>
<dbReference type="NCBIfam" id="NF010167">
    <property type="entry name" value="PRK13648.1"/>
    <property type="match status" value="2"/>
</dbReference>
<evidence type="ECO:0000256" key="1">
    <source>
        <dbReference type="ARBA" id="ARBA00004202"/>
    </source>
</evidence>
<dbReference type="PANTHER" id="PTHR43553:SF19">
    <property type="entry name" value="HMP_THIAMINE IMPORT ATP-BINDING PROTEIN YKOD-RELATED"/>
    <property type="match status" value="1"/>
</dbReference>
<evidence type="ECO:0000259" key="9">
    <source>
        <dbReference type="PROSITE" id="PS50893"/>
    </source>
</evidence>
<name>A0A6M4JJ73_BACSU</name>
<dbReference type="OrthoDB" id="501320at2"/>
<keyword evidence="5" id="KW-0547">Nucleotide-binding</keyword>
<dbReference type="GO" id="GO:0005524">
    <property type="term" value="F:ATP binding"/>
    <property type="evidence" value="ECO:0007669"/>
    <property type="project" value="UniProtKB-KW"/>
</dbReference>
<dbReference type="EMBL" id="CP052842">
    <property type="protein sequence ID" value="QJP87831.1"/>
    <property type="molecule type" value="Genomic_DNA"/>
</dbReference>
<dbReference type="GO" id="GO:0005886">
    <property type="term" value="C:plasma membrane"/>
    <property type="evidence" value="ECO:0007669"/>
    <property type="project" value="UniProtKB-SubCell"/>
</dbReference>
<gene>
    <name evidence="10" type="ORF">HIR78_07300</name>
</gene>
<comment type="subcellular location">
    <subcellularLocation>
        <location evidence="1">Cell membrane</location>
        <topology evidence="1">Peripheral membrane protein</topology>
    </subcellularLocation>
</comment>
<evidence type="ECO:0000256" key="5">
    <source>
        <dbReference type="ARBA" id="ARBA00022741"/>
    </source>
</evidence>
<evidence type="ECO:0000256" key="4">
    <source>
        <dbReference type="ARBA" id="ARBA00022475"/>
    </source>
</evidence>
<dbReference type="PANTHER" id="PTHR43553">
    <property type="entry name" value="HEAVY METAL TRANSPORTER"/>
    <property type="match status" value="1"/>
</dbReference>
<dbReference type="PROSITE" id="PS00211">
    <property type="entry name" value="ABC_TRANSPORTER_1"/>
    <property type="match status" value="2"/>
</dbReference>
<dbReference type="InterPro" id="IPR027417">
    <property type="entry name" value="P-loop_NTPase"/>
</dbReference>
<organism evidence="10">
    <name type="scientific">Bacillus subtilis (strain 168)</name>
    <dbReference type="NCBI Taxonomy" id="224308"/>
    <lineage>
        <taxon>Bacteria</taxon>
        <taxon>Bacillati</taxon>
        <taxon>Bacillota</taxon>
        <taxon>Bacilli</taxon>
        <taxon>Bacillales</taxon>
        <taxon>Bacillaceae</taxon>
        <taxon>Bacillus</taxon>
    </lineage>
</organism>
<dbReference type="InterPro" id="IPR050095">
    <property type="entry name" value="ECF_ABC_transporter_ATP-bd"/>
</dbReference>
<keyword evidence="7" id="KW-1278">Translocase</keyword>
<evidence type="ECO:0000256" key="3">
    <source>
        <dbReference type="ARBA" id="ARBA00022448"/>
    </source>
</evidence>
<dbReference type="InterPro" id="IPR003439">
    <property type="entry name" value="ABC_transporter-like_ATP-bd"/>
</dbReference>
<dbReference type="FunFam" id="3.40.50.300:FF:000224">
    <property type="entry name" value="Energy-coupling factor transporter ATP-binding protein EcfA"/>
    <property type="match status" value="1"/>
</dbReference>
<dbReference type="GO" id="GO:0016887">
    <property type="term" value="F:ATP hydrolysis activity"/>
    <property type="evidence" value="ECO:0007669"/>
    <property type="project" value="InterPro"/>
</dbReference>
<dbReference type="RefSeq" id="WP_003245821.1">
    <property type="nucleotide sequence ID" value="NC_000964.3"/>
</dbReference>
<dbReference type="InterPro" id="IPR015856">
    <property type="entry name" value="ABC_transpr_CbiO/EcfA_su"/>
</dbReference>
<dbReference type="PROSITE" id="PS50893">
    <property type="entry name" value="ABC_TRANSPORTER_2"/>
    <property type="match status" value="2"/>
</dbReference>
<keyword evidence="4" id="KW-1003">Cell membrane</keyword>
<keyword evidence="6 10" id="KW-0067">ATP-binding</keyword>
<dbReference type="InterPro" id="IPR003593">
    <property type="entry name" value="AAA+_ATPase"/>
</dbReference>
<accession>A0A6M4JJ73</accession>
<dbReference type="KEGG" id="bsu:BSU13220"/>
<dbReference type="SUPFAM" id="SSF52540">
    <property type="entry name" value="P-loop containing nucleoside triphosphate hydrolases"/>
    <property type="match status" value="2"/>
</dbReference>
<proteinExistence type="inferred from homology"/>
<dbReference type="Gene3D" id="3.40.50.300">
    <property type="entry name" value="P-loop containing nucleotide triphosphate hydrolases"/>
    <property type="match status" value="2"/>
</dbReference>
<evidence type="ECO:0000256" key="2">
    <source>
        <dbReference type="ARBA" id="ARBA00005417"/>
    </source>
</evidence>
<feature type="domain" description="ABC transporter" evidence="9">
    <location>
        <begin position="295"/>
        <end position="523"/>
    </location>
</feature>